<feature type="compositionally biased region" description="Low complexity" evidence="1">
    <location>
        <begin position="58"/>
        <end position="67"/>
    </location>
</feature>
<accession>A0A7S0B8X1</accession>
<proteinExistence type="predicted"/>
<feature type="compositionally biased region" description="Pro residues" evidence="1">
    <location>
        <begin position="48"/>
        <end position="57"/>
    </location>
</feature>
<sequence length="427" mass="46162">MDIVPGLDEKVARIPTEAKAPRPLNTRPGGRGPPLLADPLPVQREVPLPAPPPPPAGRQPGPQQVAALPESGHPPFAEPVPVRRELGPPPLLSPGGQTPGPQQPAATLDAGASSRGGHTPGRQLPGIGLFPQDGSPACGAAPRANDFTPHSTHSQAYAQPPGPWPLTAGPTCGRAVGHGLSRGWGHGDDSAKRHYVVMCKDDVEVRASPTYADDTRIGHFLHPGQVVVTDDRRMVQGSWFLHLADGRGWVFETKDRLLVMTEAHGFERGLWHYSIVCDSDVETRITPTYSDDARTGLVLGPGDCIAVDERCSVAGARFLKLADGRGWVFETKDRLVVMSEVRAHVQEARDFARGLWHYSVVCDDNVEIRAAPTYSDEARTGLTIHPGDCVPIDERCRVGAAWFLRLADGRGWVFETKDSRHVMAQLR</sequence>
<evidence type="ECO:0000313" key="2">
    <source>
        <dbReference type="EMBL" id="CAD8385445.1"/>
    </source>
</evidence>
<dbReference type="AlphaFoldDB" id="A0A7S0B8X1"/>
<protein>
    <submittedName>
        <fullName evidence="2">Uncharacterized protein</fullName>
    </submittedName>
</protein>
<reference evidence="2" key="1">
    <citation type="submission" date="2021-01" db="EMBL/GenBank/DDBJ databases">
        <authorList>
            <person name="Corre E."/>
            <person name="Pelletier E."/>
            <person name="Niang G."/>
            <person name="Scheremetjew M."/>
            <person name="Finn R."/>
            <person name="Kale V."/>
            <person name="Holt S."/>
            <person name="Cochrane G."/>
            <person name="Meng A."/>
            <person name="Brown T."/>
            <person name="Cohen L."/>
        </authorList>
    </citation>
    <scope>NUCLEOTIDE SEQUENCE</scope>
    <source>
        <strain evidence="2">Pbaha01</strain>
    </source>
</reference>
<feature type="region of interest" description="Disordered" evidence="1">
    <location>
        <begin position="1"/>
        <end position="126"/>
    </location>
</feature>
<feature type="compositionally biased region" description="Low complexity" evidence="1">
    <location>
        <begin position="93"/>
        <end position="104"/>
    </location>
</feature>
<name>A0A7S0B8X1_9DINO</name>
<gene>
    <name evidence="2" type="ORF">PBAH0796_LOCUS29133</name>
</gene>
<organism evidence="2">
    <name type="scientific">Pyrodinium bahamense</name>
    <dbReference type="NCBI Taxonomy" id="73915"/>
    <lineage>
        <taxon>Eukaryota</taxon>
        <taxon>Sar</taxon>
        <taxon>Alveolata</taxon>
        <taxon>Dinophyceae</taxon>
        <taxon>Gonyaulacales</taxon>
        <taxon>Pyrocystaceae</taxon>
        <taxon>Pyrodinium</taxon>
    </lineage>
</organism>
<dbReference type="EMBL" id="HBEG01047848">
    <property type="protein sequence ID" value="CAD8385445.1"/>
    <property type="molecule type" value="Transcribed_RNA"/>
</dbReference>
<evidence type="ECO:0000256" key="1">
    <source>
        <dbReference type="SAM" id="MobiDB-lite"/>
    </source>
</evidence>